<protein>
    <recommendedName>
        <fullName evidence="4">Cadherin domain-containing protein</fullName>
    </recommendedName>
</protein>
<dbReference type="Proteomes" id="UP001195483">
    <property type="component" value="Unassembled WGS sequence"/>
</dbReference>
<dbReference type="GO" id="GO:0005886">
    <property type="term" value="C:plasma membrane"/>
    <property type="evidence" value="ECO:0007669"/>
    <property type="project" value="UniProtKB-SubCell"/>
</dbReference>
<reference evidence="5" key="1">
    <citation type="journal article" date="2021" name="Genome Biol. Evol.">
        <title>A High-Quality Reference Genome for a Parasitic Bivalve with Doubly Uniparental Inheritance (Bivalvia: Unionida).</title>
        <authorList>
            <person name="Smith C.H."/>
        </authorList>
    </citation>
    <scope>NUCLEOTIDE SEQUENCE</scope>
    <source>
        <strain evidence="5">CHS0354</strain>
    </source>
</reference>
<dbReference type="InterPro" id="IPR015919">
    <property type="entry name" value="Cadherin-like_sf"/>
</dbReference>
<name>A0AAE0VTD4_9BIVA</name>
<dbReference type="SUPFAM" id="SSF49313">
    <property type="entry name" value="Cadherin-like"/>
    <property type="match status" value="2"/>
</dbReference>
<keyword evidence="1" id="KW-0812">Transmembrane</keyword>
<dbReference type="AlphaFoldDB" id="A0AAE0VTD4"/>
<comment type="caution">
    <text evidence="5">The sequence shown here is derived from an EMBL/GenBank/DDBJ whole genome shotgun (WGS) entry which is preliminary data.</text>
</comment>
<gene>
    <name evidence="5" type="ORF">CHS0354_020792</name>
</gene>
<sequence length="493" mass="54469">MKSYIFEVLFILTVKYSEEAEFASCTGKYTGVSNPTAIGTNNTSKVSGNDTEMVYVIEAPVPCCGVISGWEVYVMRNGTIQFVIWRSTNGTLILVGNHTLTTANAAGTVNVSVDVQYTVNTGDHVGWYSPMEEMVAYISGNSTAEASRVTVFKLLSPQDLGLGLNWSTNISQSTNTYAIKAIYGRNRTPTFVNLDYQIEIFPRIVNGSVIYTIKATDSNRISNGTLVYTINATDPDISDTTTTKLTYTMISQTELFSFDPTTRQVKVIADLLYPFGTRCLTFEVEDICHNKDKKSLCIFADILPPTVVCEPLTATVNETTTGNIALTTVDVSDPTNDVTCLLISDDFYLRLENNEYRIYVDANPGFRAAIQDSYNVSVTCSNIKKSTTVNCTVQILPSQPPAFTNLPSIVHLSRGNVMSELVYHVSVTDPDSKFFNFSMSCRPRWCPFTLYNTGYIQLNQYIIDLNVSDYELNITVTDGYNSNSSVLTVNISG</sequence>
<keyword evidence="6" id="KW-1185">Reference proteome</keyword>
<keyword evidence="3" id="KW-0106">Calcium</keyword>
<evidence type="ECO:0000256" key="2">
    <source>
        <dbReference type="ARBA" id="ARBA00022989"/>
    </source>
</evidence>
<dbReference type="Gene3D" id="2.60.40.60">
    <property type="entry name" value="Cadherins"/>
    <property type="match status" value="2"/>
</dbReference>
<keyword evidence="2" id="KW-0472">Membrane</keyword>
<dbReference type="PANTHER" id="PTHR24026:SF126">
    <property type="entry name" value="PROTOCADHERIN FAT 4"/>
    <property type="match status" value="1"/>
</dbReference>
<dbReference type="EMBL" id="JAEAOA010001266">
    <property type="protein sequence ID" value="KAK3589454.1"/>
    <property type="molecule type" value="Genomic_DNA"/>
</dbReference>
<evidence type="ECO:0000256" key="3">
    <source>
        <dbReference type="PROSITE-ProRule" id="PRU00043"/>
    </source>
</evidence>
<reference evidence="5" key="3">
    <citation type="submission" date="2023-05" db="EMBL/GenBank/DDBJ databases">
        <authorList>
            <person name="Smith C.H."/>
        </authorList>
    </citation>
    <scope>NUCLEOTIDE SEQUENCE</scope>
    <source>
        <strain evidence="5">CHS0354</strain>
        <tissue evidence="5">Mantle</tissue>
    </source>
</reference>
<dbReference type="PANTHER" id="PTHR24026">
    <property type="entry name" value="FAT ATYPICAL CADHERIN-RELATED"/>
    <property type="match status" value="1"/>
</dbReference>
<dbReference type="PROSITE" id="PS50268">
    <property type="entry name" value="CADHERIN_2"/>
    <property type="match status" value="1"/>
</dbReference>
<dbReference type="GO" id="GO:0007156">
    <property type="term" value="P:homophilic cell adhesion via plasma membrane adhesion molecules"/>
    <property type="evidence" value="ECO:0007669"/>
    <property type="project" value="InterPro"/>
</dbReference>
<evidence type="ECO:0000259" key="4">
    <source>
        <dbReference type="PROSITE" id="PS50268"/>
    </source>
</evidence>
<evidence type="ECO:0000313" key="5">
    <source>
        <dbReference type="EMBL" id="KAK3589454.1"/>
    </source>
</evidence>
<feature type="non-terminal residue" evidence="5">
    <location>
        <position position="493"/>
    </location>
</feature>
<proteinExistence type="predicted"/>
<feature type="domain" description="Cadherin" evidence="4">
    <location>
        <begin position="224"/>
        <end position="336"/>
    </location>
</feature>
<evidence type="ECO:0000256" key="1">
    <source>
        <dbReference type="ARBA" id="ARBA00022692"/>
    </source>
</evidence>
<keyword evidence="2" id="KW-1133">Transmembrane helix</keyword>
<reference evidence="5" key="2">
    <citation type="journal article" date="2021" name="Genome Biol. Evol.">
        <title>Developing a high-quality reference genome for a parasitic bivalve with doubly uniparental inheritance (Bivalvia: Unionida).</title>
        <authorList>
            <person name="Smith C.H."/>
        </authorList>
    </citation>
    <scope>NUCLEOTIDE SEQUENCE</scope>
    <source>
        <strain evidence="5">CHS0354</strain>
        <tissue evidence="5">Mantle</tissue>
    </source>
</reference>
<evidence type="ECO:0000313" key="6">
    <source>
        <dbReference type="Proteomes" id="UP001195483"/>
    </source>
</evidence>
<dbReference type="GO" id="GO:0005509">
    <property type="term" value="F:calcium ion binding"/>
    <property type="evidence" value="ECO:0007669"/>
    <property type="project" value="UniProtKB-UniRule"/>
</dbReference>
<dbReference type="InterPro" id="IPR002126">
    <property type="entry name" value="Cadherin-like_dom"/>
</dbReference>
<accession>A0AAE0VTD4</accession>
<organism evidence="5 6">
    <name type="scientific">Potamilus streckersoni</name>
    <dbReference type="NCBI Taxonomy" id="2493646"/>
    <lineage>
        <taxon>Eukaryota</taxon>
        <taxon>Metazoa</taxon>
        <taxon>Spiralia</taxon>
        <taxon>Lophotrochozoa</taxon>
        <taxon>Mollusca</taxon>
        <taxon>Bivalvia</taxon>
        <taxon>Autobranchia</taxon>
        <taxon>Heteroconchia</taxon>
        <taxon>Palaeoheterodonta</taxon>
        <taxon>Unionida</taxon>
        <taxon>Unionoidea</taxon>
        <taxon>Unionidae</taxon>
        <taxon>Ambleminae</taxon>
        <taxon>Lampsilini</taxon>
        <taxon>Potamilus</taxon>
    </lineage>
</organism>